<proteinExistence type="predicted"/>
<sequence>MVLVKLFDKIYPST</sequence>
<reference evidence="1" key="1">
    <citation type="submission" date="2018-02" db="EMBL/GenBank/DDBJ databases">
        <title>Rhizophora mucronata_Transcriptome.</title>
        <authorList>
            <person name="Meera S.P."/>
            <person name="Sreeshan A."/>
            <person name="Augustine A."/>
        </authorList>
    </citation>
    <scope>NUCLEOTIDE SEQUENCE</scope>
    <source>
        <tissue evidence="1">Leaf</tissue>
    </source>
</reference>
<accession>A0A2P2NWZ5</accession>
<dbReference type="EMBL" id="GGEC01066509">
    <property type="protein sequence ID" value="MBX46993.1"/>
    <property type="molecule type" value="Transcribed_RNA"/>
</dbReference>
<protein>
    <submittedName>
        <fullName evidence="1">Uncharacterized protein</fullName>
    </submittedName>
</protein>
<name>A0A2P2NWZ5_RHIMU</name>
<evidence type="ECO:0000313" key="1">
    <source>
        <dbReference type="EMBL" id="MBX46993.1"/>
    </source>
</evidence>
<organism evidence="1">
    <name type="scientific">Rhizophora mucronata</name>
    <name type="common">Asiatic mangrove</name>
    <dbReference type="NCBI Taxonomy" id="61149"/>
    <lineage>
        <taxon>Eukaryota</taxon>
        <taxon>Viridiplantae</taxon>
        <taxon>Streptophyta</taxon>
        <taxon>Embryophyta</taxon>
        <taxon>Tracheophyta</taxon>
        <taxon>Spermatophyta</taxon>
        <taxon>Magnoliopsida</taxon>
        <taxon>eudicotyledons</taxon>
        <taxon>Gunneridae</taxon>
        <taxon>Pentapetalae</taxon>
        <taxon>rosids</taxon>
        <taxon>fabids</taxon>
        <taxon>Malpighiales</taxon>
        <taxon>Rhizophoraceae</taxon>
        <taxon>Rhizophora</taxon>
    </lineage>
</organism>